<dbReference type="STRING" id="351656.Xvie_03910"/>
<proteinExistence type="predicted"/>
<dbReference type="GO" id="GO:0008168">
    <property type="term" value="F:methyltransferase activity"/>
    <property type="evidence" value="ECO:0007669"/>
    <property type="project" value="UniProtKB-KW"/>
</dbReference>
<organism evidence="1 2">
    <name type="scientific">Xenorhabdus vietnamensis</name>
    <dbReference type="NCBI Taxonomy" id="351656"/>
    <lineage>
        <taxon>Bacteria</taxon>
        <taxon>Pseudomonadati</taxon>
        <taxon>Pseudomonadota</taxon>
        <taxon>Gammaproteobacteria</taxon>
        <taxon>Enterobacterales</taxon>
        <taxon>Morganellaceae</taxon>
        <taxon>Xenorhabdus</taxon>
    </lineage>
</organism>
<dbReference type="Gene3D" id="3.40.50.150">
    <property type="entry name" value="Vaccinia Virus protein VP39"/>
    <property type="match status" value="1"/>
</dbReference>
<evidence type="ECO:0000313" key="2">
    <source>
        <dbReference type="Proteomes" id="UP000194350"/>
    </source>
</evidence>
<dbReference type="SUPFAM" id="SSF53335">
    <property type="entry name" value="S-adenosyl-L-methionine-dependent methyltransferases"/>
    <property type="match status" value="1"/>
</dbReference>
<dbReference type="Proteomes" id="UP000194350">
    <property type="component" value="Unassembled WGS sequence"/>
</dbReference>
<name>A0A1Y2S9M0_9GAMM</name>
<dbReference type="RefSeq" id="WP_086110752.1">
    <property type="nucleotide sequence ID" value="NZ_CAWNGD010000089.1"/>
</dbReference>
<comment type="caution">
    <text evidence="1">The sequence shown here is derived from an EMBL/GenBank/DDBJ whole genome shotgun (WGS) entry which is preliminary data.</text>
</comment>
<accession>A0A1Y2S9M0</accession>
<keyword evidence="2" id="KW-1185">Reference proteome</keyword>
<gene>
    <name evidence="1" type="ORF">Xvie_03910</name>
</gene>
<keyword evidence="1" id="KW-0489">Methyltransferase</keyword>
<dbReference type="AlphaFoldDB" id="A0A1Y2S9M0"/>
<dbReference type="GO" id="GO:0032259">
    <property type="term" value="P:methylation"/>
    <property type="evidence" value="ECO:0007669"/>
    <property type="project" value="UniProtKB-KW"/>
</dbReference>
<dbReference type="InterPro" id="IPR029063">
    <property type="entry name" value="SAM-dependent_MTases_sf"/>
</dbReference>
<sequence>MNKPILDMCCGSRMFYFDKSNPDVLFCDIRREQHILCDGRELNINPDLIADFRDLPFESESFDLVVFDPPHLVRAGKNGWQRQKYGALDRTTWRNDLSQGFKEAFRVMRPSAILIFKWNETQIKTSEILSLTDIKPVIGHPSGKRSYTHWMTFYKRQKHAQ</sequence>
<reference evidence="1 2" key="1">
    <citation type="submission" date="2016-10" db="EMBL/GenBank/DDBJ databases">
        <title>Systematic genetic and metabolomic analysis of Xenorhabdus and Photorhabdus spp., highlights the requirements for a dual symbiotic and pathogenic life style.</title>
        <authorList>
            <person name="Tobias N.J."/>
            <person name="Wolff H."/>
            <person name="Djahanschiri B."/>
            <person name="Pidot S.J."/>
            <person name="Stinear T.P."/>
            <person name="Ebersberger I."/>
            <person name="Bode H.B."/>
        </authorList>
    </citation>
    <scope>NUCLEOTIDE SEQUENCE [LARGE SCALE GENOMIC DNA]</scope>
    <source>
        <strain evidence="1 2">DSM 22392</strain>
    </source>
</reference>
<dbReference type="EMBL" id="MUBJ01000044">
    <property type="protein sequence ID" value="OTA14189.1"/>
    <property type="molecule type" value="Genomic_DNA"/>
</dbReference>
<keyword evidence="1" id="KW-0808">Transferase</keyword>
<dbReference type="OrthoDB" id="8781114at2"/>
<protein>
    <submittedName>
        <fullName evidence="1">Methyltransferase</fullName>
    </submittedName>
</protein>
<evidence type="ECO:0000313" key="1">
    <source>
        <dbReference type="EMBL" id="OTA14189.1"/>
    </source>
</evidence>